<feature type="transmembrane region" description="Helical" evidence="6">
    <location>
        <begin position="52"/>
        <end position="74"/>
    </location>
</feature>
<feature type="transmembrane region" description="Helical" evidence="6">
    <location>
        <begin position="20"/>
        <end position="40"/>
    </location>
</feature>
<feature type="transmembrane region" description="Helical" evidence="6">
    <location>
        <begin position="94"/>
        <end position="115"/>
    </location>
</feature>
<feature type="transmembrane region" description="Helical" evidence="6">
    <location>
        <begin position="241"/>
        <end position="266"/>
    </location>
</feature>
<evidence type="ECO:0000256" key="2">
    <source>
        <dbReference type="ARBA" id="ARBA00022692"/>
    </source>
</evidence>
<feature type="transmembrane region" description="Helical" evidence="6">
    <location>
        <begin position="169"/>
        <end position="197"/>
    </location>
</feature>
<evidence type="ECO:0000256" key="1">
    <source>
        <dbReference type="ARBA" id="ARBA00004141"/>
    </source>
</evidence>
<keyword evidence="3 6" id="KW-1133">Transmembrane helix</keyword>
<evidence type="ECO:0000313" key="9">
    <source>
        <dbReference type="Proteomes" id="UP000308133"/>
    </source>
</evidence>
<keyword evidence="4 6" id="KW-0472">Membrane</keyword>
<feature type="transmembrane region" description="Helical" evidence="6">
    <location>
        <begin position="127"/>
        <end position="149"/>
    </location>
</feature>
<name>A0A4U7AXE4_9PEZI</name>
<feature type="domain" description="Rhodopsin" evidence="7">
    <location>
        <begin position="36"/>
        <end position="272"/>
    </location>
</feature>
<dbReference type="EMBL" id="PTQR01000075">
    <property type="protein sequence ID" value="TKX21905.1"/>
    <property type="molecule type" value="Genomic_DNA"/>
</dbReference>
<gene>
    <name evidence="8" type="ORF">C1H76_5797</name>
</gene>
<evidence type="ECO:0000256" key="5">
    <source>
        <dbReference type="ARBA" id="ARBA00038359"/>
    </source>
</evidence>
<evidence type="ECO:0000256" key="6">
    <source>
        <dbReference type="SAM" id="Phobius"/>
    </source>
</evidence>
<evidence type="ECO:0000256" key="3">
    <source>
        <dbReference type="ARBA" id="ARBA00022989"/>
    </source>
</evidence>
<evidence type="ECO:0000259" key="7">
    <source>
        <dbReference type="Pfam" id="PF20684"/>
    </source>
</evidence>
<dbReference type="PANTHER" id="PTHR33048">
    <property type="entry name" value="PTH11-LIKE INTEGRAL MEMBRANE PROTEIN (AFU_ORTHOLOGUE AFUA_5G11245)"/>
    <property type="match status" value="1"/>
</dbReference>
<comment type="similarity">
    <text evidence="5">Belongs to the SAT4 family.</text>
</comment>
<sequence length="328" mass="35938">MSSDSSEPVDIPSIHPEMYIGVSLLAFFLSSFCLSLRVYVRAILIRSFGMDDWLLVSAWVVVSAHALLMMSYGIRIHRQGLENNAIFATAVIEFQGWLYHIGQTMIKAAFAAFILHVLPVDGWQRPALWTTFALFAAYNLAYGFISLYQCGDPLTSLEDPDPVCLSLDALGICTYVSCVLNMVTDWMFTLLPTTVIVRTTMARRTKFSVVGIMMLGGFASILSIIRIPLVAHSVFSGWAGFSNVTAFIMVSFWENVVGVMAVALAACRPLIRQIFNETPQGTSDASSKAVMAEHTIGGGRAMDKNEGFTVTERAASAATWEADVEKKG</sequence>
<evidence type="ECO:0000256" key="4">
    <source>
        <dbReference type="ARBA" id="ARBA00023136"/>
    </source>
</evidence>
<comment type="subcellular location">
    <subcellularLocation>
        <location evidence="1">Membrane</location>
        <topology evidence="1">Multi-pass membrane protein</topology>
    </subcellularLocation>
</comment>
<organism evidence="8 9">
    <name type="scientific">Elsinoe australis</name>
    <dbReference type="NCBI Taxonomy" id="40998"/>
    <lineage>
        <taxon>Eukaryota</taxon>
        <taxon>Fungi</taxon>
        <taxon>Dikarya</taxon>
        <taxon>Ascomycota</taxon>
        <taxon>Pezizomycotina</taxon>
        <taxon>Dothideomycetes</taxon>
        <taxon>Dothideomycetidae</taxon>
        <taxon>Myriangiales</taxon>
        <taxon>Elsinoaceae</taxon>
        <taxon>Elsinoe</taxon>
    </lineage>
</organism>
<protein>
    <recommendedName>
        <fullName evidence="7">Rhodopsin domain-containing protein</fullName>
    </recommendedName>
</protein>
<dbReference type="GO" id="GO:0016020">
    <property type="term" value="C:membrane"/>
    <property type="evidence" value="ECO:0007669"/>
    <property type="project" value="UniProtKB-SubCell"/>
</dbReference>
<dbReference type="PANTHER" id="PTHR33048:SF47">
    <property type="entry name" value="INTEGRAL MEMBRANE PROTEIN-RELATED"/>
    <property type="match status" value="1"/>
</dbReference>
<dbReference type="AlphaFoldDB" id="A0A4U7AXE4"/>
<dbReference type="Pfam" id="PF20684">
    <property type="entry name" value="Fung_rhodopsin"/>
    <property type="match status" value="1"/>
</dbReference>
<feature type="transmembrane region" description="Helical" evidence="6">
    <location>
        <begin position="209"/>
        <end position="229"/>
    </location>
</feature>
<dbReference type="Proteomes" id="UP000308133">
    <property type="component" value="Unassembled WGS sequence"/>
</dbReference>
<proteinExistence type="inferred from homology"/>
<accession>A0A4U7AXE4</accession>
<evidence type="ECO:0000313" key="8">
    <source>
        <dbReference type="EMBL" id="TKX21905.1"/>
    </source>
</evidence>
<dbReference type="InterPro" id="IPR052337">
    <property type="entry name" value="SAT4-like"/>
</dbReference>
<keyword evidence="2 6" id="KW-0812">Transmembrane</keyword>
<dbReference type="InterPro" id="IPR049326">
    <property type="entry name" value="Rhodopsin_dom_fungi"/>
</dbReference>
<comment type="caution">
    <text evidence="8">The sequence shown here is derived from an EMBL/GenBank/DDBJ whole genome shotgun (WGS) entry which is preliminary data.</text>
</comment>
<reference evidence="8 9" key="1">
    <citation type="submission" date="2018-02" db="EMBL/GenBank/DDBJ databases">
        <title>Draft genome sequences of Elsinoe sp., causing black scab on jojoba.</title>
        <authorList>
            <person name="Stodart B."/>
            <person name="Jeffress S."/>
            <person name="Ash G."/>
            <person name="Arun Chinnappa K."/>
        </authorList>
    </citation>
    <scope>NUCLEOTIDE SEQUENCE [LARGE SCALE GENOMIC DNA]</scope>
    <source>
        <strain evidence="8 9">Hillstone_2</strain>
    </source>
</reference>